<dbReference type="EMBL" id="ON366410">
    <property type="protein sequence ID" value="USL89238.1"/>
    <property type="molecule type" value="Genomic_DNA"/>
</dbReference>
<sequence>MAKLTCANCMRPAVMNLIFGEMAAIHSIPWCDKCTCPDTWNDNPFHHAEGYSNGKQKEVDAPNYPGMQTAELYNRQPHYEGGIDPITYGQDNFTPEEMNGFYKMNVVKYVSRCDRKNGLEDLKKAQDYLNLLIRSYEVQESE</sequence>
<reference evidence="1" key="1">
    <citation type="submission" date="2022-04" db="EMBL/GenBank/DDBJ databases">
        <authorList>
            <person name="Yang M."/>
            <person name="Tan S."/>
        </authorList>
    </citation>
    <scope>NUCLEOTIDE SEQUENCE</scope>
</reference>
<organism evidence="1 2">
    <name type="scientific">Bacillus phage vB_BceS_LY1</name>
    <dbReference type="NCBI Taxonomy" id="2950459"/>
    <lineage>
        <taxon>Viruses</taxon>
        <taxon>Duplodnaviria</taxon>
        <taxon>Heunggongvirae</taxon>
        <taxon>Uroviricota</taxon>
        <taxon>Caudoviricetes</taxon>
        <taxon>Gutmannvirinae</taxon>
        <taxon>Layangavirus</taxon>
        <taxon>Layangavirus LY1</taxon>
    </lineage>
</organism>
<dbReference type="GO" id="GO:0016301">
    <property type="term" value="F:kinase activity"/>
    <property type="evidence" value="ECO:0007669"/>
    <property type="project" value="UniProtKB-KW"/>
</dbReference>
<keyword evidence="1" id="KW-0418">Kinase</keyword>
<dbReference type="Proteomes" id="UP001214971">
    <property type="component" value="Segment"/>
</dbReference>
<protein>
    <submittedName>
        <fullName evidence="1">Nucleotide kinase</fullName>
    </submittedName>
</protein>
<keyword evidence="1" id="KW-0808">Transferase</keyword>
<evidence type="ECO:0000313" key="1">
    <source>
        <dbReference type="EMBL" id="USL89238.1"/>
    </source>
</evidence>
<gene>
    <name evidence="1" type="ORF">vBBceSLY1_00019</name>
</gene>
<proteinExistence type="predicted"/>
<dbReference type="Pfam" id="PF11753">
    <property type="entry name" value="DUF3310"/>
    <property type="match status" value="1"/>
</dbReference>
<accession>A0AAE9S285</accession>
<name>A0AAE9S285_9CAUD</name>
<keyword evidence="2" id="KW-1185">Reference proteome</keyword>
<evidence type="ECO:0000313" key="2">
    <source>
        <dbReference type="Proteomes" id="UP001214971"/>
    </source>
</evidence>
<dbReference type="InterPro" id="IPR021739">
    <property type="entry name" value="SaV-like"/>
</dbReference>